<keyword evidence="1" id="KW-0175">Coiled coil</keyword>
<accession>D9CGG0</accession>
<proteinExistence type="predicted"/>
<protein>
    <submittedName>
        <fullName evidence="2">Uncharacterized protein</fullName>
    </submittedName>
</protein>
<organism evidence="2">
    <name type="scientific">archaeon enrichment culture clone 1(2010)</name>
    <dbReference type="NCBI Taxonomy" id="795325"/>
    <lineage>
        <taxon>Archaea</taxon>
        <taxon>environmental samples</taxon>
    </lineage>
</organism>
<dbReference type="EMBL" id="GU722198">
    <property type="protein sequence ID" value="ADJ54314.1"/>
    <property type="molecule type" value="Genomic_DNA"/>
</dbReference>
<feature type="coiled-coil region" evidence="1">
    <location>
        <begin position="133"/>
        <end position="160"/>
    </location>
</feature>
<name>D9CGG0_9ARCH</name>
<reference evidence="2" key="1">
    <citation type="journal article" date="2010" name="Environ. Microbiol.">
        <title>Metagenomic analyses of novel viruses and plasmids from a cultured environmental sample of hyperthermophilic neutrophiles.</title>
        <authorList>
            <person name="Garrett R.A."/>
            <person name="Prangishvili D."/>
            <person name="Shah S.A."/>
            <person name="Reuter M."/>
            <person name="Stetter K.O."/>
            <person name="Peng X."/>
        </authorList>
    </citation>
    <scope>NUCLEOTIDE SEQUENCE</scope>
    <source>
        <plasmid evidence="2">hyperthermophilic archaeal plasmid 1</plasmid>
    </source>
</reference>
<evidence type="ECO:0000256" key="1">
    <source>
        <dbReference type="SAM" id="Coils"/>
    </source>
</evidence>
<evidence type="ECO:0000313" key="2">
    <source>
        <dbReference type="EMBL" id="ADJ54314.1"/>
    </source>
</evidence>
<dbReference type="AlphaFoldDB" id="D9CGG0"/>
<gene>
    <name evidence="2" type="ORF">pHA1_gp36</name>
</gene>
<geneLocation type="plasmid" evidence="2">
    <name>hyperthermophilic archaeal plasmid 1</name>
</geneLocation>
<sequence>MKLFRELILETATPEEIQLAQQRLEQEFKNLNRLSEPVRLNLLASEIREIRTQRNMERINSTLNDYYGVKPELGQIISKKLEEITALYHKLESDMASLKFMVNIGGMDREQGLKELNILDSKLERVKRIKIALENAMFHYKGLIEELKNATQEEIELKQLYP</sequence>
<keyword evidence="2" id="KW-0614">Plasmid</keyword>